<sequence length="505" mass="57036">MDSGGTYKYFGLVGLCLVLFLAYRVGIVVYNLYVHPLARVPGPRLYAASNIPYAWALIGGKWTYTLKDLHDKYGPVVRFAPDDVSFISAGAWKAIYGHRTGGEPNFEKDRRLYRGSKTDTRSILVAGDADHSRMRRSLAHAFSEKALRGQEDIMQGYIGLLVKRMREIASSSSSPTSPAAAVVDLAKWYNFTTFDLIGDLAFGEPFGCLQSGGYHPWVAMIFGGFKLSAFNQARKRFPWLMPLTQHFLPKRLLTQQGQHFQMSFDKAKGRAVSGVKDREDFMSYILRHNDERGLTPDEIGENSNILIVAGSETTASLLSGTTYYLLRNPDTYKRLVAEIRSSFDKESDINLVAVGNLKYLLACLDEGLRLYPPVPSALGRNVAAGGKEIEGFFIPENTTVSVPHWPAYHSEYNFHRADDFCPQRWLGDAEFANDNKDVLQPFQFGPRNCLGKSLAYAEMRLILARMLWNFDLELQPQSVGWEKQLIFNFWEKGPMYVKVIPRRLD</sequence>
<evidence type="ECO:0008006" key="12">
    <source>
        <dbReference type="Google" id="ProtNLM"/>
    </source>
</evidence>
<dbReference type="GO" id="GO:0009403">
    <property type="term" value="P:toxin biosynthetic process"/>
    <property type="evidence" value="ECO:0007669"/>
    <property type="project" value="UniProtKB-ARBA"/>
</dbReference>
<evidence type="ECO:0000313" key="10">
    <source>
        <dbReference type="EMBL" id="EXJ59416.1"/>
    </source>
</evidence>
<evidence type="ECO:0000256" key="4">
    <source>
        <dbReference type="ARBA" id="ARBA00022723"/>
    </source>
</evidence>
<feature type="binding site" description="axial binding residue" evidence="8">
    <location>
        <position position="449"/>
    </location>
    <ligand>
        <name>heme</name>
        <dbReference type="ChEBI" id="CHEBI:30413"/>
    </ligand>
    <ligandPart>
        <name>Fe</name>
        <dbReference type="ChEBI" id="CHEBI:18248"/>
    </ligandPart>
</feature>
<dbReference type="STRING" id="1182543.W9W4F7"/>
<dbReference type="FunFam" id="1.10.630.10:FF:000047">
    <property type="entry name" value="Cytochrome P450 monooxygenase"/>
    <property type="match status" value="1"/>
</dbReference>
<dbReference type="PANTHER" id="PTHR24305">
    <property type="entry name" value="CYTOCHROME P450"/>
    <property type="match status" value="1"/>
</dbReference>
<protein>
    <recommendedName>
        <fullName evidence="12">Cytochrome P450 monooxygenase</fullName>
    </recommendedName>
</protein>
<keyword evidence="9" id="KW-1133">Transmembrane helix</keyword>
<keyword evidence="7" id="KW-0503">Monooxygenase</keyword>
<dbReference type="OrthoDB" id="1470350at2759"/>
<dbReference type="PANTHER" id="PTHR24305:SF210">
    <property type="entry name" value="CYTOCHROME P450 MONOOXYGENASE ASQL-RELATED"/>
    <property type="match status" value="1"/>
</dbReference>
<evidence type="ECO:0000256" key="6">
    <source>
        <dbReference type="ARBA" id="ARBA00023004"/>
    </source>
</evidence>
<keyword evidence="3 8" id="KW-0349">Heme</keyword>
<evidence type="ECO:0000256" key="1">
    <source>
        <dbReference type="ARBA" id="ARBA00001971"/>
    </source>
</evidence>
<evidence type="ECO:0000313" key="11">
    <source>
        <dbReference type="Proteomes" id="UP000019471"/>
    </source>
</evidence>
<evidence type="ECO:0000256" key="5">
    <source>
        <dbReference type="ARBA" id="ARBA00023002"/>
    </source>
</evidence>
<evidence type="ECO:0000256" key="9">
    <source>
        <dbReference type="SAM" id="Phobius"/>
    </source>
</evidence>
<organism evidence="10 11">
    <name type="scientific">Cladophialophora psammophila CBS 110553</name>
    <dbReference type="NCBI Taxonomy" id="1182543"/>
    <lineage>
        <taxon>Eukaryota</taxon>
        <taxon>Fungi</taxon>
        <taxon>Dikarya</taxon>
        <taxon>Ascomycota</taxon>
        <taxon>Pezizomycotina</taxon>
        <taxon>Eurotiomycetes</taxon>
        <taxon>Chaetothyriomycetidae</taxon>
        <taxon>Chaetothyriales</taxon>
        <taxon>Herpotrichiellaceae</taxon>
        <taxon>Cladophialophora</taxon>
    </lineage>
</organism>
<feature type="transmembrane region" description="Helical" evidence="9">
    <location>
        <begin position="12"/>
        <end position="33"/>
    </location>
</feature>
<dbReference type="InterPro" id="IPR050121">
    <property type="entry name" value="Cytochrome_P450_monoxygenase"/>
</dbReference>
<keyword evidence="4 8" id="KW-0479">Metal-binding</keyword>
<evidence type="ECO:0000256" key="2">
    <source>
        <dbReference type="ARBA" id="ARBA00010617"/>
    </source>
</evidence>
<keyword evidence="9" id="KW-0812">Transmembrane</keyword>
<name>W9W4F7_9EURO</name>
<dbReference type="HOGENOM" id="CLU_001570_14_11_1"/>
<keyword evidence="11" id="KW-1185">Reference proteome</keyword>
<dbReference type="eggNOG" id="KOG0158">
    <property type="taxonomic scope" value="Eukaryota"/>
</dbReference>
<dbReference type="InterPro" id="IPR036396">
    <property type="entry name" value="Cyt_P450_sf"/>
</dbReference>
<dbReference type="GO" id="GO:0004497">
    <property type="term" value="F:monooxygenase activity"/>
    <property type="evidence" value="ECO:0007669"/>
    <property type="project" value="UniProtKB-KW"/>
</dbReference>
<accession>W9W4F7</accession>
<dbReference type="EMBL" id="AMGX01000032">
    <property type="protein sequence ID" value="EXJ59416.1"/>
    <property type="molecule type" value="Genomic_DNA"/>
</dbReference>
<evidence type="ECO:0000256" key="8">
    <source>
        <dbReference type="PIRSR" id="PIRSR602401-1"/>
    </source>
</evidence>
<comment type="similarity">
    <text evidence="2">Belongs to the cytochrome P450 family.</text>
</comment>
<gene>
    <name evidence="10" type="ORF">A1O5_12297</name>
</gene>
<keyword evidence="6 8" id="KW-0408">Iron</keyword>
<dbReference type="Gene3D" id="1.10.630.10">
    <property type="entry name" value="Cytochrome P450"/>
    <property type="match status" value="1"/>
</dbReference>
<dbReference type="GeneID" id="19196983"/>
<reference evidence="10 11" key="1">
    <citation type="submission" date="2013-03" db="EMBL/GenBank/DDBJ databases">
        <title>The Genome Sequence of Cladophialophora psammophila CBS 110553.</title>
        <authorList>
            <consortium name="The Broad Institute Genomics Platform"/>
            <person name="Cuomo C."/>
            <person name="de Hoog S."/>
            <person name="Gorbushina A."/>
            <person name="Walker B."/>
            <person name="Young S.K."/>
            <person name="Zeng Q."/>
            <person name="Gargeya S."/>
            <person name="Fitzgerald M."/>
            <person name="Haas B."/>
            <person name="Abouelleil A."/>
            <person name="Allen A.W."/>
            <person name="Alvarado L."/>
            <person name="Arachchi H.M."/>
            <person name="Berlin A.M."/>
            <person name="Chapman S.B."/>
            <person name="Gainer-Dewar J."/>
            <person name="Goldberg J."/>
            <person name="Griggs A."/>
            <person name="Gujja S."/>
            <person name="Hansen M."/>
            <person name="Howarth C."/>
            <person name="Imamovic A."/>
            <person name="Ireland A."/>
            <person name="Larimer J."/>
            <person name="McCowan C."/>
            <person name="Murphy C."/>
            <person name="Pearson M."/>
            <person name="Poon T.W."/>
            <person name="Priest M."/>
            <person name="Roberts A."/>
            <person name="Saif S."/>
            <person name="Shea T."/>
            <person name="Sisk P."/>
            <person name="Sykes S."/>
            <person name="Wortman J."/>
            <person name="Nusbaum C."/>
            <person name="Birren B."/>
        </authorList>
    </citation>
    <scope>NUCLEOTIDE SEQUENCE [LARGE SCALE GENOMIC DNA]</scope>
    <source>
        <strain evidence="10 11">CBS 110553</strain>
    </source>
</reference>
<comment type="cofactor">
    <cofactor evidence="1 8">
        <name>heme</name>
        <dbReference type="ChEBI" id="CHEBI:30413"/>
    </cofactor>
</comment>
<dbReference type="RefSeq" id="XP_007751056.1">
    <property type="nucleotide sequence ID" value="XM_007752866.1"/>
</dbReference>
<proteinExistence type="inferred from homology"/>
<dbReference type="GO" id="GO:0016705">
    <property type="term" value="F:oxidoreductase activity, acting on paired donors, with incorporation or reduction of molecular oxygen"/>
    <property type="evidence" value="ECO:0007669"/>
    <property type="project" value="InterPro"/>
</dbReference>
<dbReference type="Pfam" id="PF00067">
    <property type="entry name" value="p450"/>
    <property type="match status" value="1"/>
</dbReference>
<dbReference type="GO" id="GO:0020037">
    <property type="term" value="F:heme binding"/>
    <property type="evidence" value="ECO:0007669"/>
    <property type="project" value="InterPro"/>
</dbReference>
<dbReference type="AlphaFoldDB" id="W9W4F7"/>
<evidence type="ECO:0000256" key="7">
    <source>
        <dbReference type="ARBA" id="ARBA00023033"/>
    </source>
</evidence>
<dbReference type="InterPro" id="IPR001128">
    <property type="entry name" value="Cyt_P450"/>
</dbReference>
<dbReference type="Proteomes" id="UP000019471">
    <property type="component" value="Unassembled WGS sequence"/>
</dbReference>
<keyword evidence="5" id="KW-0560">Oxidoreductase</keyword>
<comment type="caution">
    <text evidence="10">The sequence shown here is derived from an EMBL/GenBank/DDBJ whole genome shotgun (WGS) entry which is preliminary data.</text>
</comment>
<evidence type="ECO:0000256" key="3">
    <source>
        <dbReference type="ARBA" id="ARBA00022617"/>
    </source>
</evidence>
<dbReference type="SUPFAM" id="SSF48264">
    <property type="entry name" value="Cytochrome P450"/>
    <property type="match status" value="1"/>
</dbReference>
<dbReference type="CDD" id="cd11058">
    <property type="entry name" value="CYP60B-like"/>
    <property type="match status" value="1"/>
</dbReference>
<dbReference type="PRINTS" id="PR00385">
    <property type="entry name" value="P450"/>
</dbReference>
<dbReference type="GO" id="GO:0005506">
    <property type="term" value="F:iron ion binding"/>
    <property type="evidence" value="ECO:0007669"/>
    <property type="project" value="InterPro"/>
</dbReference>
<dbReference type="InterPro" id="IPR002401">
    <property type="entry name" value="Cyt_P450_E_grp-I"/>
</dbReference>
<keyword evidence="9" id="KW-0472">Membrane</keyword>
<dbReference type="PRINTS" id="PR00463">
    <property type="entry name" value="EP450I"/>
</dbReference>